<dbReference type="CDD" id="cd05008">
    <property type="entry name" value="SIS_GlmS_GlmD_1"/>
    <property type="match status" value="1"/>
</dbReference>
<evidence type="ECO:0000256" key="5">
    <source>
        <dbReference type="ARBA" id="ARBA00022490"/>
    </source>
</evidence>
<keyword evidence="5 10" id="KW-0963">Cytoplasm</keyword>
<dbReference type="Proteomes" id="UP000003704">
    <property type="component" value="Unassembled WGS sequence"/>
</dbReference>
<sequence>MCGIVGAVAARDVTPILVEGLRRLEYRGYDSAGVALLTQSGQLDRRRAQGKVQQLADGIAQQPISGLRGIAHTRWATHGVPSERNAHPHFSEDQVALVHNGIIENHDELRSELRAKGYHFTSETDTEVVVHLVNECLKQSGSLLAAMQTAVKRLHGAYAIVAVAARDPDCVVAARMGCPVVVGHGDNENYVASDVQALLPVTRRFQFLEEGDVAEVRQSGIRIFDASGKPAERALRESTLSADSVERGEYAHYMLKEIYEQPRAIADTLAERITGKSVLEAAMGPKAQAILPRVRNVHIVACGTSYHAGLIARYYVEQGAKLPCTVEVASEYRYRDPVVPADTLFVAISQSGETADTLAALREARKLGYLATCAICNVPESSLVREADLTLMTRAGPEIGVASTKAFTTQLAALSLLGIVLARHNGMDAMTEAAFVKQIAHVPEIVEHTLKLEPQIKEWAKHFADKRHALFLGRGPTYPVALEGALKLKEISYIHAEAYPAGELKHGPLALVDADMPVIAVAPNNALLEKLKSNLQEVRARGGQLFVFADPNTGFKAEDGVEVMLMPEHIEAIQSPLVYTVPLQLLAYHVAVLRGTDVDQPRNLAKSVTVE</sequence>
<dbReference type="Pfam" id="PF13522">
    <property type="entry name" value="GATase_6"/>
    <property type="match status" value="1"/>
</dbReference>
<dbReference type="NCBIfam" id="NF001484">
    <property type="entry name" value="PRK00331.1"/>
    <property type="match status" value="1"/>
</dbReference>
<comment type="subcellular location">
    <subcellularLocation>
        <location evidence="2 10">Cytoplasm</location>
    </subcellularLocation>
</comment>
<dbReference type="Pfam" id="PF01380">
    <property type="entry name" value="SIS"/>
    <property type="match status" value="2"/>
</dbReference>
<evidence type="ECO:0000256" key="4">
    <source>
        <dbReference type="ARBA" id="ARBA00016090"/>
    </source>
</evidence>
<dbReference type="InterPro" id="IPR005855">
    <property type="entry name" value="GFAT"/>
</dbReference>
<dbReference type="PROSITE" id="PS51464">
    <property type="entry name" value="SIS"/>
    <property type="match status" value="2"/>
</dbReference>
<dbReference type="PROSITE" id="PS51278">
    <property type="entry name" value="GATASE_TYPE_2"/>
    <property type="match status" value="1"/>
</dbReference>
<keyword evidence="8" id="KW-0677">Repeat</keyword>
<dbReference type="InterPro" id="IPR046348">
    <property type="entry name" value="SIS_dom_sf"/>
</dbReference>
<evidence type="ECO:0000256" key="1">
    <source>
        <dbReference type="ARBA" id="ARBA00001031"/>
    </source>
</evidence>
<dbReference type="PANTHER" id="PTHR10937">
    <property type="entry name" value="GLUCOSAMINE--FRUCTOSE-6-PHOSPHATE AMINOTRANSFERASE, ISOMERIZING"/>
    <property type="match status" value="1"/>
</dbReference>
<dbReference type="Gene3D" id="3.40.50.10490">
    <property type="entry name" value="Glucose-6-phosphate isomerase like protein, domain 1"/>
    <property type="match status" value="2"/>
</dbReference>
<comment type="catalytic activity">
    <reaction evidence="1 10">
        <text>D-fructose 6-phosphate + L-glutamine = D-glucosamine 6-phosphate + L-glutamate</text>
        <dbReference type="Rhea" id="RHEA:13237"/>
        <dbReference type="ChEBI" id="CHEBI:29985"/>
        <dbReference type="ChEBI" id="CHEBI:58359"/>
        <dbReference type="ChEBI" id="CHEBI:58725"/>
        <dbReference type="ChEBI" id="CHEBI:61527"/>
        <dbReference type="EC" id="2.6.1.16"/>
    </reaction>
</comment>
<evidence type="ECO:0000256" key="9">
    <source>
        <dbReference type="ARBA" id="ARBA00022962"/>
    </source>
</evidence>
<dbReference type="CDD" id="cd00714">
    <property type="entry name" value="GFAT"/>
    <property type="match status" value="1"/>
</dbReference>
<evidence type="ECO:0000256" key="2">
    <source>
        <dbReference type="ARBA" id="ARBA00004496"/>
    </source>
</evidence>
<dbReference type="RefSeq" id="WP_007185144.1">
    <property type="nucleotide sequence ID" value="NZ_AKGD01000001.1"/>
</dbReference>
<evidence type="ECO:0000259" key="11">
    <source>
        <dbReference type="PROSITE" id="PS51278"/>
    </source>
</evidence>
<dbReference type="SUPFAM" id="SSF56235">
    <property type="entry name" value="N-terminal nucleophile aminohydrolases (Ntn hydrolases)"/>
    <property type="match status" value="1"/>
</dbReference>
<dbReference type="GO" id="GO:0006047">
    <property type="term" value="P:UDP-N-acetylglucosamine metabolic process"/>
    <property type="evidence" value="ECO:0007669"/>
    <property type="project" value="TreeGrafter"/>
</dbReference>
<dbReference type="EMBL" id="AKGD01000001">
    <property type="protein sequence ID" value="EIT72064.1"/>
    <property type="molecule type" value="Genomic_DNA"/>
</dbReference>
<dbReference type="InterPro" id="IPR029055">
    <property type="entry name" value="Ntn_hydrolases_N"/>
</dbReference>
<protein>
    <recommendedName>
        <fullName evidence="4 10">Glutamine--fructose-6-phosphate aminotransferase [isomerizing]</fullName>
        <ecNumber evidence="3 10">2.6.1.16</ecNumber>
    </recommendedName>
    <alternativeName>
        <fullName evidence="10">D-fructose-6-phosphate amidotransferase</fullName>
    </alternativeName>
    <alternativeName>
        <fullName evidence="10">GFAT</fullName>
    </alternativeName>
    <alternativeName>
        <fullName evidence="10">Glucosamine-6-phosphate synthase</fullName>
    </alternativeName>
    <alternativeName>
        <fullName evidence="10">Hexosephosphate aminotransferase</fullName>
    </alternativeName>
    <alternativeName>
        <fullName evidence="10">L-glutamine--D-fructose-6-phosphate amidotransferase</fullName>
    </alternativeName>
</protein>
<dbReference type="AlphaFoldDB" id="I7ZJG8"/>
<keyword evidence="7 10" id="KW-0808">Transferase</keyword>
<dbReference type="NCBIfam" id="TIGR01135">
    <property type="entry name" value="glmS"/>
    <property type="match status" value="1"/>
</dbReference>
<dbReference type="OrthoDB" id="9761808at2"/>
<name>I7ZJG8_9GAMM</name>
<dbReference type="EC" id="2.6.1.16" evidence="3 10"/>
<dbReference type="FunFam" id="3.40.50.10490:FF:000002">
    <property type="entry name" value="Glutamine--fructose-6-phosphate aminotransferase [isomerizing]"/>
    <property type="match status" value="1"/>
</dbReference>
<feature type="domain" description="SIS" evidence="12">
    <location>
        <begin position="459"/>
        <end position="601"/>
    </location>
</feature>
<feature type="initiator methionine" description="Removed" evidence="10">
    <location>
        <position position="1"/>
    </location>
</feature>
<dbReference type="InterPro" id="IPR035466">
    <property type="entry name" value="GlmS/AgaS_SIS"/>
</dbReference>
<feature type="domain" description="Glutamine amidotransferase type-2" evidence="11">
    <location>
        <begin position="2"/>
        <end position="219"/>
    </location>
</feature>
<feature type="active site" description="Nucleophile; for GATase activity" evidence="10">
    <location>
        <position position="2"/>
    </location>
</feature>
<dbReference type="Gene3D" id="3.60.20.10">
    <property type="entry name" value="Glutamine Phosphoribosylpyrophosphate, subunit 1, domain 1"/>
    <property type="match status" value="1"/>
</dbReference>
<feature type="active site" description="For Fru-6P isomerization activity" evidence="10">
    <location>
        <position position="606"/>
    </location>
</feature>
<dbReference type="GO" id="GO:0097367">
    <property type="term" value="F:carbohydrate derivative binding"/>
    <property type="evidence" value="ECO:0007669"/>
    <property type="project" value="InterPro"/>
</dbReference>
<dbReference type="FunFam" id="3.60.20.10:FF:000006">
    <property type="entry name" value="Glutamine--fructose-6-phosphate aminotransferase [isomerizing]"/>
    <property type="match status" value="1"/>
</dbReference>
<evidence type="ECO:0000313" key="14">
    <source>
        <dbReference type="Proteomes" id="UP000003704"/>
    </source>
</evidence>
<dbReference type="GO" id="GO:0004360">
    <property type="term" value="F:glutamine-fructose-6-phosphate transaminase (isomerizing) activity"/>
    <property type="evidence" value="ECO:0007669"/>
    <property type="project" value="UniProtKB-UniRule"/>
</dbReference>
<dbReference type="FunFam" id="3.40.50.10490:FF:000001">
    <property type="entry name" value="Glutamine--fructose-6-phosphate aminotransferase [isomerizing]"/>
    <property type="match status" value="1"/>
</dbReference>
<keyword evidence="14" id="KW-1185">Reference proteome</keyword>
<comment type="subunit">
    <text evidence="10">Homodimer.</text>
</comment>
<dbReference type="PANTHER" id="PTHR10937:SF0">
    <property type="entry name" value="GLUTAMINE--FRUCTOSE-6-PHOSPHATE TRANSAMINASE (ISOMERIZING)"/>
    <property type="match status" value="1"/>
</dbReference>
<accession>I7ZJG8</accession>
<dbReference type="GO" id="GO:0046349">
    <property type="term" value="P:amino sugar biosynthetic process"/>
    <property type="evidence" value="ECO:0007669"/>
    <property type="project" value="UniProtKB-ARBA"/>
</dbReference>
<dbReference type="GO" id="GO:0006487">
    <property type="term" value="P:protein N-linked glycosylation"/>
    <property type="evidence" value="ECO:0007669"/>
    <property type="project" value="TreeGrafter"/>
</dbReference>
<evidence type="ECO:0000313" key="13">
    <source>
        <dbReference type="EMBL" id="EIT72064.1"/>
    </source>
</evidence>
<dbReference type="InterPro" id="IPR001347">
    <property type="entry name" value="SIS_dom"/>
</dbReference>
<keyword evidence="9" id="KW-0315">Glutamine amidotransferase</keyword>
<dbReference type="InterPro" id="IPR017932">
    <property type="entry name" value="GATase_2_dom"/>
</dbReference>
<evidence type="ECO:0000256" key="10">
    <source>
        <dbReference type="HAMAP-Rule" id="MF_00164"/>
    </source>
</evidence>
<comment type="function">
    <text evidence="10">Catalyzes the first step in hexosamine metabolism, converting fructose-6P into glucosamine-6P using glutamine as a nitrogen source.</text>
</comment>
<dbReference type="GO" id="GO:0005829">
    <property type="term" value="C:cytosol"/>
    <property type="evidence" value="ECO:0007669"/>
    <property type="project" value="TreeGrafter"/>
</dbReference>
<evidence type="ECO:0000256" key="7">
    <source>
        <dbReference type="ARBA" id="ARBA00022679"/>
    </source>
</evidence>
<organism evidence="13 14">
    <name type="scientific">Hydrocarboniphaga effusa AP103</name>
    <dbReference type="NCBI Taxonomy" id="1172194"/>
    <lineage>
        <taxon>Bacteria</taxon>
        <taxon>Pseudomonadati</taxon>
        <taxon>Pseudomonadota</taxon>
        <taxon>Gammaproteobacteria</taxon>
        <taxon>Nevskiales</taxon>
        <taxon>Nevskiaceae</taxon>
        <taxon>Hydrocarboniphaga</taxon>
    </lineage>
</organism>
<dbReference type="CDD" id="cd05009">
    <property type="entry name" value="SIS_GlmS_GlmD_2"/>
    <property type="match status" value="1"/>
</dbReference>
<dbReference type="SUPFAM" id="SSF53697">
    <property type="entry name" value="SIS domain"/>
    <property type="match status" value="1"/>
</dbReference>
<evidence type="ECO:0000256" key="8">
    <source>
        <dbReference type="ARBA" id="ARBA00022737"/>
    </source>
</evidence>
<dbReference type="InterPro" id="IPR047084">
    <property type="entry name" value="GFAT_N"/>
</dbReference>
<dbReference type="GO" id="GO:0006002">
    <property type="term" value="P:fructose 6-phosphate metabolic process"/>
    <property type="evidence" value="ECO:0007669"/>
    <property type="project" value="TreeGrafter"/>
</dbReference>
<dbReference type="HAMAP" id="MF_00164">
    <property type="entry name" value="GlmS"/>
    <property type="match status" value="1"/>
</dbReference>
<dbReference type="GO" id="GO:0005975">
    <property type="term" value="P:carbohydrate metabolic process"/>
    <property type="evidence" value="ECO:0007669"/>
    <property type="project" value="UniProtKB-UniRule"/>
</dbReference>
<dbReference type="PATRIC" id="fig|1172194.4.peg.2126"/>
<comment type="caution">
    <text evidence="13">The sequence shown here is derived from an EMBL/GenBank/DDBJ whole genome shotgun (WGS) entry which is preliminary data.</text>
</comment>
<evidence type="ECO:0000256" key="3">
    <source>
        <dbReference type="ARBA" id="ARBA00012916"/>
    </source>
</evidence>
<gene>
    <name evidence="10" type="primary">glmS</name>
    <name evidence="13" type="ORF">WQQ_22010</name>
</gene>
<feature type="domain" description="SIS" evidence="12">
    <location>
        <begin position="286"/>
        <end position="427"/>
    </location>
</feature>
<keyword evidence="6 10" id="KW-0032">Aminotransferase</keyword>
<evidence type="ECO:0000256" key="6">
    <source>
        <dbReference type="ARBA" id="ARBA00022576"/>
    </source>
</evidence>
<proteinExistence type="inferred from homology"/>
<evidence type="ECO:0000259" key="12">
    <source>
        <dbReference type="PROSITE" id="PS51464"/>
    </source>
</evidence>
<dbReference type="InterPro" id="IPR035490">
    <property type="entry name" value="GlmS/FrlB_SIS"/>
</dbReference>
<reference evidence="13 14" key="1">
    <citation type="journal article" date="2012" name="J. Bacteriol.">
        <title>Genome Sequence of n-Alkane-Degrading Hydrocarboniphaga effusa Strain AP103T (ATCC BAA-332T).</title>
        <authorList>
            <person name="Chang H.K."/>
            <person name="Zylstra G.J."/>
            <person name="Chae J.C."/>
        </authorList>
    </citation>
    <scope>NUCLEOTIDE SEQUENCE [LARGE SCALE GENOMIC DNA]</scope>
    <source>
        <strain evidence="13 14">AP103</strain>
    </source>
</reference>
<dbReference type="STRING" id="1172194.WQQ_22010"/>